<dbReference type="AlphaFoldDB" id="F2B8M0"/>
<comment type="caution">
    <text evidence="1">The sequence shown here is derived from an EMBL/GenBank/DDBJ whole genome shotgun (WGS) entry which is preliminary data.</text>
</comment>
<protein>
    <submittedName>
        <fullName evidence="1">Anti-sigma factor antagonist</fullName>
    </submittedName>
</protein>
<gene>
    <name evidence="1" type="ORF">HMPREF9123_0040</name>
</gene>
<reference evidence="1 2" key="1">
    <citation type="submission" date="2011-02" db="EMBL/GenBank/DDBJ databases">
        <authorList>
            <person name="Muzny D."/>
            <person name="Qin X."/>
            <person name="Deng J."/>
            <person name="Jiang H."/>
            <person name="Liu Y."/>
            <person name="Qu J."/>
            <person name="Song X.-Z."/>
            <person name="Zhang L."/>
            <person name="Thornton R."/>
            <person name="Coyle M."/>
            <person name="Francisco L."/>
            <person name="Jackson L."/>
            <person name="Javaid M."/>
            <person name="Korchina V."/>
            <person name="Kovar C."/>
            <person name="Mata R."/>
            <person name="Mathew T."/>
            <person name="Ngo R."/>
            <person name="Nguyen L."/>
            <person name="Nguyen N."/>
            <person name="Okwuonu G."/>
            <person name="Ongeri F."/>
            <person name="Pham C."/>
            <person name="Simmons D."/>
            <person name="Wilczek-Boney K."/>
            <person name="Hale W."/>
            <person name="Jakkamsetti A."/>
            <person name="Pham P."/>
            <person name="Ruth R."/>
            <person name="San Lucas F."/>
            <person name="Warren J."/>
            <person name="Zhang J."/>
            <person name="Zhao Z."/>
            <person name="Zhou C."/>
            <person name="Zhu D."/>
            <person name="Lee S."/>
            <person name="Bess C."/>
            <person name="Blankenburg K."/>
            <person name="Forbes L."/>
            <person name="Fu Q."/>
            <person name="Gubbala S."/>
            <person name="Hirani K."/>
            <person name="Jayaseelan J.C."/>
            <person name="Lara F."/>
            <person name="Munidasa M."/>
            <person name="Palculict T."/>
            <person name="Patil S."/>
            <person name="Pu L.-L."/>
            <person name="Saada N."/>
            <person name="Tang L."/>
            <person name="Weissenberger G."/>
            <person name="Zhu Y."/>
            <person name="Hemphill L."/>
            <person name="Shang Y."/>
            <person name="Youmans B."/>
            <person name="Ayvaz T."/>
            <person name="Ross M."/>
            <person name="Santibanez J."/>
            <person name="Aqrawi P."/>
            <person name="Gross S."/>
            <person name="Joshi V."/>
            <person name="Fowler G."/>
            <person name="Nazareth L."/>
            <person name="Reid J."/>
            <person name="Worley K."/>
            <person name="Petrosino J."/>
            <person name="Highlander S."/>
            <person name="Gibbs R."/>
        </authorList>
    </citation>
    <scope>NUCLEOTIDE SEQUENCE [LARGE SCALE GENOMIC DNA]</scope>
    <source>
        <strain evidence="1 2">ATCC BAA-1200</strain>
    </source>
</reference>
<keyword evidence="2" id="KW-1185">Reference proteome</keyword>
<evidence type="ECO:0000313" key="2">
    <source>
        <dbReference type="Proteomes" id="UP000004105"/>
    </source>
</evidence>
<name>F2B8M0_9NEIS</name>
<organism evidence="1 2">
    <name type="scientific">Neisseria bacilliformis ATCC BAA-1200</name>
    <dbReference type="NCBI Taxonomy" id="888742"/>
    <lineage>
        <taxon>Bacteria</taxon>
        <taxon>Pseudomonadati</taxon>
        <taxon>Pseudomonadota</taxon>
        <taxon>Betaproteobacteria</taxon>
        <taxon>Neisseriales</taxon>
        <taxon>Neisseriaceae</taxon>
        <taxon>Neisseria</taxon>
    </lineage>
</organism>
<proteinExistence type="predicted"/>
<dbReference type="HOGENOM" id="CLU_3082167_0_0_4"/>
<sequence length="52" mass="6015">MDNRPYPCFITVKQSINGFENALRQTGEPRNMQENALYCQATKEIELFSFVA</sequence>
<evidence type="ECO:0000313" key="1">
    <source>
        <dbReference type="EMBL" id="EGF12251.1"/>
    </source>
</evidence>
<dbReference type="EMBL" id="AFAY01000002">
    <property type="protein sequence ID" value="EGF12251.1"/>
    <property type="molecule type" value="Genomic_DNA"/>
</dbReference>
<accession>F2B8M0</accession>
<dbReference type="Proteomes" id="UP000004105">
    <property type="component" value="Unassembled WGS sequence"/>
</dbReference>